<keyword evidence="2" id="KW-1185">Reference proteome</keyword>
<dbReference type="InterPro" id="IPR021649">
    <property type="entry name" value="DUF3247"/>
</dbReference>
<reference evidence="1 2" key="1">
    <citation type="submission" date="2020-10" db="EMBL/GenBank/DDBJ databases">
        <title>complete genome sequencing of Lysobacter sp. H21R20.</title>
        <authorList>
            <person name="Bae J.-W."/>
            <person name="Lee S.-Y."/>
        </authorList>
    </citation>
    <scope>NUCLEOTIDE SEQUENCE [LARGE SCALE GENOMIC DNA]</scope>
    <source>
        <strain evidence="1 2">H21R20</strain>
    </source>
</reference>
<gene>
    <name evidence="1" type="ORF">INQ41_01470</name>
</gene>
<sequence length="108" mass="11700">MSRNAPRIHTEPSAIARLQERIDLLPGGAHVSLLMDDGEEIEGIVVARPSAQLFFGPNGSEGTNATVRLVQPAMYQPESVANTDVWLDRIVLVRRLDPEAQPAPAPGH</sequence>
<dbReference type="AlphaFoldDB" id="A0A7S6ZSG2"/>
<evidence type="ECO:0000313" key="1">
    <source>
        <dbReference type="EMBL" id="QOW19775.1"/>
    </source>
</evidence>
<organism evidence="1 2">
    <name type="scientific">Novilysobacter ciconiae</name>
    <dbReference type="NCBI Taxonomy" id="2781022"/>
    <lineage>
        <taxon>Bacteria</taxon>
        <taxon>Pseudomonadati</taxon>
        <taxon>Pseudomonadota</taxon>
        <taxon>Gammaproteobacteria</taxon>
        <taxon>Lysobacterales</taxon>
        <taxon>Lysobacteraceae</taxon>
        <taxon>Novilysobacter</taxon>
    </lineage>
</organism>
<protein>
    <submittedName>
        <fullName evidence="1">DUF3247 family protein</fullName>
    </submittedName>
</protein>
<name>A0A7S6ZSG2_9GAMM</name>
<evidence type="ECO:0000313" key="2">
    <source>
        <dbReference type="Proteomes" id="UP000594059"/>
    </source>
</evidence>
<dbReference type="KEGG" id="lcic:INQ41_01470"/>
<dbReference type="RefSeq" id="WP_193985610.1">
    <property type="nucleotide sequence ID" value="NZ_CP063656.1"/>
</dbReference>
<proteinExistence type="predicted"/>
<dbReference type="Gene3D" id="2.30.30.720">
    <property type="entry name" value="Protein of unknown function (DUF3247)"/>
    <property type="match status" value="1"/>
</dbReference>
<dbReference type="Proteomes" id="UP000594059">
    <property type="component" value="Chromosome"/>
</dbReference>
<accession>A0A7S6ZSG2</accession>
<dbReference type="EMBL" id="CP063656">
    <property type="protein sequence ID" value="QOW19775.1"/>
    <property type="molecule type" value="Genomic_DNA"/>
</dbReference>
<dbReference type="Pfam" id="PF11607">
    <property type="entry name" value="DUF3247"/>
    <property type="match status" value="1"/>
</dbReference>